<evidence type="ECO:0000313" key="2">
    <source>
        <dbReference type="EMBL" id="WCS66236.1"/>
    </source>
</evidence>
<dbReference type="Proteomes" id="UP001215361">
    <property type="component" value="Segment"/>
</dbReference>
<evidence type="ECO:0000313" key="3">
    <source>
        <dbReference type="Proteomes" id="UP001215361"/>
    </source>
</evidence>
<feature type="region of interest" description="Disordered" evidence="1">
    <location>
        <begin position="16"/>
        <end position="36"/>
    </location>
</feature>
<gene>
    <name evidence="2" type="ORF">vBPaePP1G_006</name>
</gene>
<sequence length="36" mass="3852">MPVSRINGWSADWASPRKSVVSGKGHRVGGWAASEQ</sequence>
<reference evidence="2 3" key="1">
    <citation type="submission" date="2023-01" db="EMBL/GenBank/DDBJ databases">
        <title>Complete genome of the Pseudomonas phage vB_PaeP_P1G.</title>
        <authorList>
            <person name="Pires D.P."/>
            <person name="Ferreira M."/>
            <person name="Costa M.J."/>
            <person name="Brandao A."/>
            <person name="Azeredo J."/>
            <person name="Santos S."/>
        </authorList>
    </citation>
    <scope>NUCLEOTIDE SEQUENCE [LARGE SCALE GENOMIC DNA]</scope>
</reference>
<protein>
    <submittedName>
        <fullName evidence="2">Uncharacterized protein</fullName>
    </submittedName>
</protein>
<dbReference type="EMBL" id="OQ230793">
    <property type="protein sequence ID" value="WCS66236.1"/>
    <property type="molecule type" value="Genomic_DNA"/>
</dbReference>
<organism evidence="2 3">
    <name type="scientific">Pseudomonas phage vB_PaeP_P1G</name>
    <dbReference type="NCBI Taxonomy" id="3025372"/>
    <lineage>
        <taxon>Viruses</taxon>
        <taxon>Duplodnaviria</taxon>
        <taxon>Heunggongvirae</taxon>
        <taxon>Uroviricota</taxon>
        <taxon>Caudoviricetes</taxon>
        <taxon>Autographivirales</taxon>
        <taxon>Autoscriptoviridae</taxon>
        <taxon>Krylovirinae</taxon>
        <taxon>Phikmvvirus</taxon>
        <taxon>Phikmvvirus P1G</taxon>
    </lineage>
</organism>
<evidence type="ECO:0000256" key="1">
    <source>
        <dbReference type="SAM" id="MobiDB-lite"/>
    </source>
</evidence>
<keyword evidence="3" id="KW-1185">Reference proteome</keyword>
<name>A0AAE9YKC0_9CAUD</name>
<proteinExistence type="predicted"/>
<accession>A0AAE9YKC0</accession>